<sequence>MQNRQKTLLLLNTGAGENLGDRAMLTNTVGRLRAQYPDWQLLVSARTPGFLVEEFRLERVSFMIDCLSRWGLRPSSAVHGSRLTQLLYATLGTTEFVLLALVALVCKAASRRPLGRFMEAEFIRTLLDADAVLFVGGGYLTDQGKLECRALLTTGLLAMYLRKPVILSGQGLGPFSTRLTRWLMRRVTNHAEMIGLRDSGHGKSLLVSLGVSTAKAETVCDDALTLSPSYIAQSLPKTIGIHWRVSPHQADTQRVQNVLECMLDKLACDGWTILLFQFHEREKYEASIYRQWLSSGRWPSARLIKDRDPRVLRAEIASCTVALGMAYHFSVFALAAAVPVLGLWHKPYYRDKIGGLMTAFGHPEWALDDRVISPDSLYETLTKMAASDCRPALVKRGSELAALHEDWQTRVDTRLSQI</sequence>
<dbReference type="GO" id="GO:0016740">
    <property type="term" value="F:transferase activity"/>
    <property type="evidence" value="ECO:0007669"/>
    <property type="project" value="UniProtKB-KW"/>
</dbReference>
<dbReference type="PANTHER" id="PTHR36836">
    <property type="entry name" value="COLANIC ACID BIOSYNTHESIS PROTEIN WCAK"/>
    <property type="match status" value="1"/>
</dbReference>
<keyword evidence="3" id="KW-0808">Transferase</keyword>
<accession>A0ABX7MB97</accession>
<name>A0ABX7MB97_9RHOO</name>
<reference evidence="3 4" key="1">
    <citation type="submission" date="2021-02" db="EMBL/GenBank/DDBJ databases">
        <title>Niveibacterium changnyeongensis HC41.</title>
        <authorList>
            <person name="Kang M."/>
        </authorList>
    </citation>
    <scope>NUCLEOTIDE SEQUENCE [LARGE SCALE GENOMIC DNA]</scope>
    <source>
        <strain evidence="3 4">HC41</strain>
    </source>
</reference>
<dbReference type="EMBL" id="CP071060">
    <property type="protein sequence ID" value="QSI78151.1"/>
    <property type="molecule type" value="Genomic_DNA"/>
</dbReference>
<keyword evidence="1" id="KW-1133">Transmembrane helix</keyword>
<organism evidence="3 4">
    <name type="scientific">Niveibacterium microcysteis</name>
    <dbReference type="NCBI Taxonomy" id="2811415"/>
    <lineage>
        <taxon>Bacteria</taxon>
        <taxon>Pseudomonadati</taxon>
        <taxon>Pseudomonadota</taxon>
        <taxon>Betaproteobacteria</taxon>
        <taxon>Rhodocyclales</taxon>
        <taxon>Rhodocyclaceae</taxon>
        <taxon>Niveibacterium</taxon>
    </lineage>
</organism>
<feature type="domain" description="Polysaccharide pyruvyl transferase" evidence="2">
    <location>
        <begin position="18"/>
        <end position="346"/>
    </location>
</feature>
<keyword evidence="1" id="KW-0812">Transmembrane</keyword>
<gene>
    <name evidence="3" type="ORF">JY500_05790</name>
</gene>
<proteinExistence type="predicted"/>
<dbReference type="PANTHER" id="PTHR36836:SF1">
    <property type="entry name" value="COLANIC ACID BIOSYNTHESIS PROTEIN WCAK"/>
    <property type="match status" value="1"/>
</dbReference>
<evidence type="ECO:0000259" key="2">
    <source>
        <dbReference type="Pfam" id="PF04230"/>
    </source>
</evidence>
<evidence type="ECO:0000256" key="1">
    <source>
        <dbReference type="SAM" id="Phobius"/>
    </source>
</evidence>
<protein>
    <submittedName>
        <fullName evidence="3">Polysaccharide pyruvyl transferase family protein</fullName>
    </submittedName>
</protein>
<dbReference type="RefSeq" id="WP_206255452.1">
    <property type="nucleotide sequence ID" value="NZ_CP071060.1"/>
</dbReference>
<evidence type="ECO:0000313" key="3">
    <source>
        <dbReference type="EMBL" id="QSI78151.1"/>
    </source>
</evidence>
<keyword evidence="1" id="KW-0472">Membrane</keyword>
<dbReference type="InterPro" id="IPR007345">
    <property type="entry name" value="Polysacch_pyruvyl_Trfase"/>
</dbReference>
<dbReference type="Proteomes" id="UP000663570">
    <property type="component" value="Chromosome"/>
</dbReference>
<keyword evidence="4" id="KW-1185">Reference proteome</keyword>
<evidence type="ECO:0000313" key="4">
    <source>
        <dbReference type="Proteomes" id="UP000663570"/>
    </source>
</evidence>
<dbReference type="Pfam" id="PF04230">
    <property type="entry name" value="PS_pyruv_trans"/>
    <property type="match status" value="1"/>
</dbReference>
<feature type="transmembrane region" description="Helical" evidence="1">
    <location>
        <begin position="325"/>
        <end position="344"/>
    </location>
</feature>